<sequence>MITDHFPPLGLRLTTPRLELRLPSFDDLGRLAEVAVGGVHDPDTMPFTEPWTDRPPDELALGVVQHNLGVLASWKPQDWGLNLVVVHEGAVVGVQEIGARDFAVTRQVSTGSWLGRAHQGRGIGTEMRAAVLHLAFEGLGAVAAVSSVFEGNTASERVCERLGYRGNGFDLIGVRGERVVENHYRLTRSDWAAHRTVPVAVAGLEPCLPFFGLDGAGAE</sequence>
<dbReference type="PANTHER" id="PTHR43441">
    <property type="entry name" value="RIBOSOMAL-PROTEIN-SERINE ACETYLTRANSFERASE"/>
    <property type="match status" value="1"/>
</dbReference>
<dbReference type="Proteomes" id="UP000678016">
    <property type="component" value="Chromosome"/>
</dbReference>
<dbReference type="EMBL" id="CP074132">
    <property type="protein sequence ID" value="QUX29398.1"/>
    <property type="molecule type" value="Genomic_DNA"/>
</dbReference>
<dbReference type="InterPro" id="IPR016181">
    <property type="entry name" value="Acyl_CoA_acyltransferase"/>
</dbReference>
<evidence type="ECO:0000313" key="3">
    <source>
        <dbReference type="Proteomes" id="UP000678016"/>
    </source>
</evidence>
<dbReference type="Pfam" id="PF13302">
    <property type="entry name" value="Acetyltransf_3"/>
    <property type="match status" value="1"/>
</dbReference>
<accession>A0ABX8C8W8</accession>
<dbReference type="PROSITE" id="PS51186">
    <property type="entry name" value="GNAT"/>
    <property type="match status" value="1"/>
</dbReference>
<dbReference type="InterPro" id="IPR051908">
    <property type="entry name" value="Ribosomal_N-acetyltransferase"/>
</dbReference>
<dbReference type="InterPro" id="IPR000182">
    <property type="entry name" value="GNAT_dom"/>
</dbReference>
<proteinExistence type="predicted"/>
<dbReference type="Gene3D" id="3.40.630.30">
    <property type="match status" value="1"/>
</dbReference>
<name>A0ABX8C8W8_9ACTN</name>
<evidence type="ECO:0000313" key="2">
    <source>
        <dbReference type="EMBL" id="QUX29398.1"/>
    </source>
</evidence>
<evidence type="ECO:0000259" key="1">
    <source>
        <dbReference type="PROSITE" id="PS51186"/>
    </source>
</evidence>
<dbReference type="RefSeq" id="WP_212642260.1">
    <property type="nucleotide sequence ID" value="NZ_CP074132.1"/>
</dbReference>
<organism evidence="2 3">
    <name type="scientific">Nocardiopsis akebiae</name>
    <dbReference type="NCBI Taxonomy" id="2831968"/>
    <lineage>
        <taxon>Bacteria</taxon>
        <taxon>Bacillati</taxon>
        <taxon>Actinomycetota</taxon>
        <taxon>Actinomycetes</taxon>
        <taxon>Streptosporangiales</taxon>
        <taxon>Nocardiopsidaceae</taxon>
        <taxon>Nocardiopsis</taxon>
    </lineage>
</organism>
<feature type="domain" description="N-acetyltransferase" evidence="1">
    <location>
        <begin position="18"/>
        <end position="191"/>
    </location>
</feature>
<keyword evidence="3" id="KW-1185">Reference proteome</keyword>
<dbReference type="SUPFAM" id="SSF55729">
    <property type="entry name" value="Acyl-CoA N-acyltransferases (Nat)"/>
    <property type="match status" value="1"/>
</dbReference>
<dbReference type="PANTHER" id="PTHR43441:SF11">
    <property type="entry name" value="RIBOSOMAL-PROTEIN-SERINE ACETYLTRANSFERASE"/>
    <property type="match status" value="1"/>
</dbReference>
<reference evidence="3" key="1">
    <citation type="submission" date="2021-05" db="EMBL/GenBank/DDBJ databases">
        <title>Direct Submission.</title>
        <authorList>
            <person name="Li K."/>
            <person name="Gao J."/>
        </authorList>
    </citation>
    <scope>NUCLEOTIDE SEQUENCE [LARGE SCALE GENOMIC DNA]</scope>
    <source>
        <strain evidence="3">HDS12</strain>
    </source>
</reference>
<gene>
    <name evidence="2" type="ORF">KGD83_02015</name>
</gene>
<protein>
    <submittedName>
        <fullName evidence="2">GNAT family N-acetyltransferase</fullName>
    </submittedName>
</protein>